<dbReference type="EMBL" id="AWTV01000009">
    <property type="protein sequence ID" value="KIH88877.1"/>
    <property type="molecule type" value="Genomic_DNA"/>
</dbReference>
<feature type="region of interest" description="Disordered" evidence="5">
    <location>
        <begin position="459"/>
        <end position="505"/>
    </location>
</feature>
<organism evidence="7 8">
    <name type="scientific">Sporothrix brasiliensis 5110</name>
    <dbReference type="NCBI Taxonomy" id="1398154"/>
    <lineage>
        <taxon>Eukaryota</taxon>
        <taxon>Fungi</taxon>
        <taxon>Dikarya</taxon>
        <taxon>Ascomycota</taxon>
        <taxon>Pezizomycotina</taxon>
        <taxon>Sordariomycetes</taxon>
        <taxon>Sordariomycetidae</taxon>
        <taxon>Ophiostomatales</taxon>
        <taxon>Ophiostomataceae</taxon>
        <taxon>Sporothrix</taxon>
    </lineage>
</organism>
<dbReference type="RefSeq" id="XP_040616887.1">
    <property type="nucleotide sequence ID" value="XM_040765100.1"/>
</dbReference>
<reference evidence="7 8" key="1">
    <citation type="journal article" date="2014" name="BMC Genomics">
        <title>Comparative genomics of the major fungal agents of human and animal Sporotrichosis: Sporothrix schenckii and Sporothrix brasiliensis.</title>
        <authorList>
            <person name="Teixeira M.M."/>
            <person name="de Almeida L.G."/>
            <person name="Kubitschek-Barreira P."/>
            <person name="Alves F.L."/>
            <person name="Kioshima E.S."/>
            <person name="Abadio A.K."/>
            <person name="Fernandes L."/>
            <person name="Derengowski L.S."/>
            <person name="Ferreira K.S."/>
            <person name="Souza R.C."/>
            <person name="Ruiz J.C."/>
            <person name="de Andrade N.C."/>
            <person name="Paes H.C."/>
            <person name="Nicola A.M."/>
            <person name="Albuquerque P."/>
            <person name="Gerber A.L."/>
            <person name="Martins V.P."/>
            <person name="Peconick L.D."/>
            <person name="Neto A.V."/>
            <person name="Chaucanez C.B."/>
            <person name="Silva P.A."/>
            <person name="Cunha O.L."/>
            <person name="de Oliveira F.F."/>
            <person name="dos Santos T.C."/>
            <person name="Barros A.L."/>
            <person name="Soares M.A."/>
            <person name="de Oliveira L.M."/>
            <person name="Marini M.M."/>
            <person name="Villalobos-Duno H."/>
            <person name="Cunha M.M."/>
            <person name="de Hoog S."/>
            <person name="da Silveira J.F."/>
            <person name="Henrissat B."/>
            <person name="Nino-Vega G.A."/>
            <person name="Cisalpino P.S."/>
            <person name="Mora-Montes H.M."/>
            <person name="Almeida S.R."/>
            <person name="Stajich J.E."/>
            <person name="Lopes-Bezerra L.M."/>
            <person name="Vasconcelos A.T."/>
            <person name="Felipe M.S."/>
        </authorList>
    </citation>
    <scope>NUCLEOTIDE SEQUENCE [LARGE SCALE GENOMIC DNA]</scope>
    <source>
        <strain evidence="7 8">5110</strain>
    </source>
</reference>
<evidence type="ECO:0000256" key="1">
    <source>
        <dbReference type="ARBA" id="ARBA00004141"/>
    </source>
</evidence>
<proteinExistence type="predicted"/>
<feature type="transmembrane region" description="Helical" evidence="6">
    <location>
        <begin position="76"/>
        <end position="98"/>
    </location>
</feature>
<evidence type="ECO:0000313" key="8">
    <source>
        <dbReference type="Proteomes" id="UP000031575"/>
    </source>
</evidence>
<evidence type="ECO:0000256" key="6">
    <source>
        <dbReference type="SAM" id="Phobius"/>
    </source>
</evidence>
<dbReference type="PANTHER" id="PTHR23423">
    <property type="entry name" value="ORGANIC SOLUTE TRANSPORTER-RELATED"/>
    <property type="match status" value="1"/>
</dbReference>
<evidence type="ECO:0000256" key="2">
    <source>
        <dbReference type="ARBA" id="ARBA00022692"/>
    </source>
</evidence>
<dbReference type="SMART" id="SM01417">
    <property type="entry name" value="Solute_trans_a"/>
    <property type="match status" value="1"/>
</dbReference>
<feature type="transmembrane region" description="Helical" evidence="6">
    <location>
        <begin position="216"/>
        <end position="238"/>
    </location>
</feature>
<feature type="compositionally biased region" description="Basic and acidic residues" evidence="5">
    <location>
        <begin position="526"/>
        <end position="543"/>
    </location>
</feature>
<name>A0A0C2IV41_9PEZI</name>
<evidence type="ECO:0000313" key="7">
    <source>
        <dbReference type="EMBL" id="KIH88877.1"/>
    </source>
</evidence>
<protein>
    <submittedName>
        <fullName evidence="7">Uncharacterized protein</fullName>
    </submittedName>
</protein>
<evidence type="ECO:0000256" key="4">
    <source>
        <dbReference type="ARBA" id="ARBA00023136"/>
    </source>
</evidence>
<feature type="transmembrane region" description="Helical" evidence="6">
    <location>
        <begin position="110"/>
        <end position="128"/>
    </location>
</feature>
<evidence type="ECO:0000256" key="3">
    <source>
        <dbReference type="ARBA" id="ARBA00022989"/>
    </source>
</evidence>
<feature type="transmembrane region" description="Helical" evidence="6">
    <location>
        <begin position="171"/>
        <end position="196"/>
    </location>
</feature>
<feature type="region of interest" description="Disordered" evidence="5">
    <location>
        <begin position="520"/>
        <end position="616"/>
    </location>
</feature>
<dbReference type="OrthoDB" id="5348404at2759"/>
<keyword evidence="3 6" id="KW-1133">Transmembrane helix</keyword>
<evidence type="ECO:0000256" key="5">
    <source>
        <dbReference type="SAM" id="MobiDB-lite"/>
    </source>
</evidence>
<comment type="subcellular location">
    <subcellularLocation>
        <location evidence="1">Membrane</location>
        <topology evidence="1">Multi-pass membrane protein</topology>
    </subcellularLocation>
</comment>
<keyword evidence="2 6" id="KW-0812">Transmembrane</keyword>
<dbReference type="InterPro" id="IPR005178">
    <property type="entry name" value="Ostalpha/TMEM184C"/>
</dbReference>
<keyword evidence="8" id="KW-1185">Reference proteome</keyword>
<dbReference type="AlphaFoldDB" id="A0A0C2IV41"/>
<feature type="transmembrane region" description="Helical" evidence="6">
    <location>
        <begin position="40"/>
        <end position="64"/>
    </location>
</feature>
<sequence length="616" mass="68353">MNLTCNTTLDDLRSTTSWLLDFFLPTSELKVAGPLTFHDLALIIAGASTLIAVCMSLYLIWMHALHYTKPNEQRHIIRILFMVPVYAAASFLSIRFYWHAIYFQVISDCYEAFAISSFFALLCSYVRPELHDQKNYFRDLRAIKDWVAPISWFRKCCGGQRGPWRTPASGLTWFNIIWIGIYQYCFIRVTMTVTAVVTQYFGRYCESSNSPVFSHVWILVIESLAVTIAMYFVIQFYVQMRAPLAEHQPFKKVLAIKLVIFLSFWQSTAISLGTSTLKIVHANAVIAYPDIVVGIPSLLLCFEMACFAIFHIWAFPYRPYKDGARPTFYPVADPDGSDSSPKPNEHFPRSGGFMGLRAIFHALNIWDVIKAFGRGIRWLFVGVRHRREDVSYQTPLKSSEMDLDDLSPQKFNSRGNSGGHGVMMGDGVDTGYHSSFGGMKSTEHLPIATQFRRSRFDMLTNEGESGPGLSSQSGDIGVAVTQGSGSNVGGGGGGGGGSANGRRQASDEAAGLIAYAQPMSSTAVGHSHDDGSPERYRDQDNLRHGNAAVPSRGGVYNDDVYGADESSTAYGGGYDSRGRAPAPRPLVQPYQQQQQQHPALRGGAEYPEETQWGEAR</sequence>
<feature type="transmembrane region" description="Helical" evidence="6">
    <location>
        <begin position="291"/>
        <end position="315"/>
    </location>
</feature>
<feature type="transmembrane region" description="Helical" evidence="6">
    <location>
        <begin position="258"/>
        <end position="279"/>
    </location>
</feature>
<dbReference type="Proteomes" id="UP000031575">
    <property type="component" value="Unassembled WGS sequence"/>
</dbReference>
<keyword evidence="4 6" id="KW-0472">Membrane</keyword>
<dbReference type="GeneID" id="63680021"/>
<feature type="compositionally biased region" description="Gly residues" evidence="5">
    <location>
        <begin position="486"/>
        <end position="499"/>
    </location>
</feature>
<accession>A0A0C2IV41</accession>
<dbReference type="VEuPathDB" id="FungiDB:SPBR_06844"/>
<dbReference type="Pfam" id="PF03619">
    <property type="entry name" value="Solute_trans_a"/>
    <property type="match status" value="1"/>
</dbReference>
<comment type="caution">
    <text evidence="7">The sequence shown here is derived from an EMBL/GenBank/DDBJ whole genome shotgun (WGS) entry which is preliminary data.</text>
</comment>
<gene>
    <name evidence="7" type="ORF">SPBR_06844</name>
</gene>
<dbReference type="GO" id="GO:0016020">
    <property type="term" value="C:membrane"/>
    <property type="evidence" value="ECO:0007669"/>
    <property type="project" value="UniProtKB-SubCell"/>
</dbReference>
<dbReference type="HOGENOM" id="CLU_012923_5_1_1"/>